<dbReference type="Proteomes" id="UP000316726">
    <property type="component" value="Chromosome 2"/>
</dbReference>
<gene>
    <name evidence="2" type="ORF">A3770_02p16920</name>
</gene>
<feature type="region of interest" description="Disordered" evidence="1">
    <location>
        <begin position="1"/>
        <end position="32"/>
    </location>
</feature>
<evidence type="ECO:0000313" key="2">
    <source>
        <dbReference type="EMBL" id="QDZ19174.1"/>
    </source>
</evidence>
<feature type="compositionally biased region" description="Acidic residues" evidence="1">
    <location>
        <begin position="205"/>
        <end position="215"/>
    </location>
</feature>
<dbReference type="EMBL" id="CP031035">
    <property type="protein sequence ID" value="QDZ19174.1"/>
    <property type="molecule type" value="Genomic_DNA"/>
</dbReference>
<evidence type="ECO:0000256" key="1">
    <source>
        <dbReference type="SAM" id="MobiDB-lite"/>
    </source>
</evidence>
<evidence type="ECO:0000313" key="3">
    <source>
        <dbReference type="Proteomes" id="UP000316726"/>
    </source>
</evidence>
<proteinExistence type="predicted"/>
<reference evidence="2 3" key="1">
    <citation type="submission" date="2018-07" db="EMBL/GenBank/DDBJ databases">
        <title>The complete nuclear genome of the prasinophyte Chloropicon primus (CCMP1205).</title>
        <authorList>
            <person name="Pombert J.-F."/>
            <person name="Otis C."/>
            <person name="Turmel M."/>
            <person name="Lemieux C."/>
        </authorList>
    </citation>
    <scope>NUCLEOTIDE SEQUENCE [LARGE SCALE GENOMIC DNA]</scope>
    <source>
        <strain evidence="2 3">CCMP1205</strain>
    </source>
</reference>
<keyword evidence="3" id="KW-1185">Reference proteome</keyword>
<protein>
    <submittedName>
        <fullName evidence="2">Uncharacterized protein</fullName>
    </submittedName>
</protein>
<name>A0A5B8MGA9_9CHLO</name>
<accession>A0A5B8MGA9</accession>
<feature type="compositionally biased region" description="Basic and acidic residues" evidence="1">
    <location>
        <begin position="1"/>
        <end position="18"/>
    </location>
</feature>
<organism evidence="2 3">
    <name type="scientific">Chloropicon primus</name>
    <dbReference type="NCBI Taxonomy" id="1764295"/>
    <lineage>
        <taxon>Eukaryota</taxon>
        <taxon>Viridiplantae</taxon>
        <taxon>Chlorophyta</taxon>
        <taxon>Chloropicophyceae</taxon>
        <taxon>Chloropicales</taxon>
        <taxon>Chloropicaceae</taxon>
        <taxon>Chloropicon</taxon>
    </lineage>
</organism>
<feature type="region of interest" description="Disordered" evidence="1">
    <location>
        <begin position="191"/>
        <end position="215"/>
    </location>
</feature>
<dbReference type="AlphaFoldDB" id="A0A5B8MGA9"/>
<sequence>MEAEQRQEPCDPFGRDPDSAFGETSPDPTAGYAFATPRKYLKKWFLVRSGFDTKAAALEHLQGGKPNMRSYKYMSASKGGRNTGAAYYYQCQVHEDCAHQVKVRKENAKWEVFGNGAPHSRGLRGTKRGIPSMLRLDLAPYFLSATGFGPMKAKKHLLLEYERELSGACVREKHRLLLAVTREQISRFKNSLLRSKKRRPRGREEGEETEGPFAP</sequence>